<feature type="non-terminal residue" evidence="6">
    <location>
        <position position="1"/>
    </location>
</feature>
<evidence type="ECO:0000313" key="6">
    <source>
        <dbReference type="EMBL" id="CZR65547.1"/>
    </source>
</evidence>
<dbReference type="AlphaFoldDB" id="A0A1L7XKT2"/>
<keyword evidence="2" id="KW-0285">Flavoprotein</keyword>
<dbReference type="GO" id="GO:0071949">
    <property type="term" value="F:FAD binding"/>
    <property type="evidence" value="ECO:0007669"/>
    <property type="project" value="InterPro"/>
</dbReference>
<dbReference type="SUPFAM" id="SSF51905">
    <property type="entry name" value="FAD/NAD(P)-binding domain"/>
    <property type="match status" value="1"/>
</dbReference>
<dbReference type="InterPro" id="IPR050641">
    <property type="entry name" value="RIFMO-like"/>
</dbReference>
<dbReference type="Pfam" id="PF01494">
    <property type="entry name" value="FAD_binding_3"/>
    <property type="match status" value="2"/>
</dbReference>
<keyword evidence="3" id="KW-0274">FAD</keyword>
<sequence>SPNDRILSIGQDESKAGVEVETPEGIKKLEADYIVGYDGANSQVRRSLFGDWEFPGFTRTKTSTNTATKMPTSLSTRSIGTWHPESPKMACGELPAKFERIFPGHPKPDKCKLANFSPYKVHQRLAKKMGVGHFLLAADAAHLCNPFGGLGLTGGIVDVGGLFDCLIGIHKGNADASILDKYDEIRRWKYSEVINLISTENIKKLFGQNPDTAIENDEFLKLCKKTETDPVFSKEFSR</sequence>
<dbReference type="GO" id="GO:0016709">
    <property type="term" value="F:oxidoreductase activity, acting on paired donors, with incorporation or reduction of molecular oxygen, NAD(P)H as one donor, and incorporation of one atom of oxygen"/>
    <property type="evidence" value="ECO:0007669"/>
    <property type="project" value="UniProtKB-ARBA"/>
</dbReference>
<keyword evidence="6" id="KW-0503">Monooxygenase</keyword>
<dbReference type="Proteomes" id="UP000184330">
    <property type="component" value="Unassembled WGS sequence"/>
</dbReference>
<feature type="domain" description="FAD-binding" evidence="5">
    <location>
        <begin position="112"/>
        <end position="187"/>
    </location>
</feature>
<dbReference type="Gene3D" id="3.50.50.60">
    <property type="entry name" value="FAD/NAD(P)-binding domain"/>
    <property type="match status" value="2"/>
</dbReference>
<evidence type="ECO:0000256" key="1">
    <source>
        <dbReference type="ARBA" id="ARBA00001974"/>
    </source>
</evidence>
<organism evidence="6 7">
    <name type="scientific">Phialocephala subalpina</name>
    <dbReference type="NCBI Taxonomy" id="576137"/>
    <lineage>
        <taxon>Eukaryota</taxon>
        <taxon>Fungi</taxon>
        <taxon>Dikarya</taxon>
        <taxon>Ascomycota</taxon>
        <taxon>Pezizomycotina</taxon>
        <taxon>Leotiomycetes</taxon>
        <taxon>Helotiales</taxon>
        <taxon>Mollisiaceae</taxon>
        <taxon>Phialocephala</taxon>
        <taxon>Phialocephala fortinii species complex</taxon>
    </lineage>
</organism>
<reference evidence="6 7" key="1">
    <citation type="submission" date="2016-03" db="EMBL/GenBank/DDBJ databases">
        <authorList>
            <person name="Ploux O."/>
        </authorList>
    </citation>
    <scope>NUCLEOTIDE SEQUENCE [LARGE SCALE GENOMIC DNA]</scope>
    <source>
        <strain evidence="6 7">UAMH 11012</strain>
    </source>
</reference>
<dbReference type="OrthoDB" id="10016252at2759"/>
<keyword evidence="7" id="KW-1185">Reference proteome</keyword>
<proteinExistence type="predicted"/>
<dbReference type="InterPro" id="IPR036188">
    <property type="entry name" value="FAD/NAD-bd_sf"/>
</dbReference>
<accession>A0A1L7XKT2</accession>
<dbReference type="InterPro" id="IPR002938">
    <property type="entry name" value="FAD-bd"/>
</dbReference>
<dbReference type="Gene3D" id="3.30.70.2450">
    <property type="match status" value="1"/>
</dbReference>
<evidence type="ECO:0000259" key="5">
    <source>
        <dbReference type="Pfam" id="PF01494"/>
    </source>
</evidence>
<dbReference type="PANTHER" id="PTHR43004:SF19">
    <property type="entry name" value="BINDING MONOOXYGENASE, PUTATIVE (JCVI)-RELATED"/>
    <property type="match status" value="1"/>
</dbReference>
<dbReference type="STRING" id="576137.A0A1L7XKT2"/>
<dbReference type="PANTHER" id="PTHR43004">
    <property type="entry name" value="TRK SYSTEM POTASSIUM UPTAKE PROTEIN"/>
    <property type="match status" value="1"/>
</dbReference>
<protein>
    <submittedName>
        <fullName evidence="6">Related to monooxygenase</fullName>
    </submittedName>
</protein>
<comment type="cofactor">
    <cofactor evidence="1">
        <name>FAD</name>
        <dbReference type="ChEBI" id="CHEBI:57692"/>
    </cofactor>
</comment>
<keyword evidence="4" id="KW-0560">Oxidoreductase</keyword>
<evidence type="ECO:0000256" key="2">
    <source>
        <dbReference type="ARBA" id="ARBA00022630"/>
    </source>
</evidence>
<feature type="domain" description="FAD-binding" evidence="5">
    <location>
        <begin position="7"/>
        <end position="83"/>
    </location>
</feature>
<gene>
    <name evidence="6" type="ORF">PAC_15447</name>
</gene>
<name>A0A1L7XKT2_9HELO</name>
<evidence type="ECO:0000313" key="7">
    <source>
        <dbReference type="Proteomes" id="UP000184330"/>
    </source>
</evidence>
<evidence type="ECO:0000256" key="4">
    <source>
        <dbReference type="ARBA" id="ARBA00023002"/>
    </source>
</evidence>
<evidence type="ECO:0000256" key="3">
    <source>
        <dbReference type="ARBA" id="ARBA00022827"/>
    </source>
</evidence>
<dbReference type="EMBL" id="FJOG01000031">
    <property type="protein sequence ID" value="CZR65547.1"/>
    <property type="molecule type" value="Genomic_DNA"/>
</dbReference>